<dbReference type="InterPro" id="IPR004468">
    <property type="entry name" value="CTP_synthase"/>
</dbReference>
<keyword evidence="8 12" id="KW-0315">Glutamine amidotransferase</keyword>
<feature type="binding site" evidence="12">
    <location>
        <begin position="146"/>
        <end position="148"/>
    </location>
    <ligand>
        <name>CTP</name>
        <dbReference type="ChEBI" id="CHEBI:37563"/>
        <note>allosteric inhibitor</note>
    </ligand>
</feature>
<comment type="catalytic activity">
    <reaction evidence="10 12">
        <text>UTP + L-glutamine + ATP + H2O = CTP + L-glutamate + ADP + phosphate + 2 H(+)</text>
        <dbReference type="Rhea" id="RHEA:26426"/>
        <dbReference type="ChEBI" id="CHEBI:15377"/>
        <dbReference type="ChEBI" id="CHEBI:15378"/>
        <dbReference type="ChEBI" id="CHEBI:29985"/>
        <dbReference type="ChEBI" id="CHEBI:30616"/>
        <dbReference type="ChEBI" id="CHEBI:37563"/>
        <dbReference type="ChEBI" id="CHEBI:43474"/>
        <dbReference type="ChEBI" id="CHEBI:46398"/>
        <dbReference type="ChEBI" id="CHEBI:58359"/>
        <dbReference type="ChEBI" id="CHEBI:456216"/>
        <dbReference type="EC" id="6.3.4.2"/>
    </reaction>
</comment>
<keyword evidence="9 12" id="KW-0665">Pyrimidine biosynthesis</keyword>
<evidence type="ECO:0000256" key="5">
    <source>
        <dbReference type="ARBA" id="ARBA00022741"/>
    </source>
</evidence>
<dbReference type="PANTHER" id="PTHR11550">
    <property type="entry name" value="CTP SYNTHASE"/>
    <property type="match status" value="1"/>
</dbReference>
<feature type="domain" description="CTP synthase N-terminal" evidence="14">
    <location>
        <begin position="3"/>
        <end position="265"/>
    </location>
</feature>
<dbReference type="GO" id="GO:0003883">
    <property type="term" value="F:CTP synthase activity"/>
    <property type="evidence" value="ECO:0007669"/>
    <property type="project" value="UniProtKB-UniRule"/>
</dbReference>
<comment type="similarity">
    <text evidence="2 12">Belongs to the CTP synthase family.</text>
</comment>
<comment type="caution">
    <text evidence="15">The sequence shown here is derived from an EMBL/GenBank/DDBJ whole genome shotgun (WGS) entry which is preliminary data.</text>
</comment>
<evidence type="ECO:0000313" key="16">
    <source>
        <dbReference type="Proteomes" id="UP000279470"/>
    </source>
</evidence>
<feature type="binding site" evidence="12">
    <location>
        <position position="71"/>
    </location>
    <ligand>
        <name>ATP</name>
        <dbReference type="ChEBI" id="CHEBI:30616"/>
    </ligand>
</feature>
<dbReference type="AlphaFoldDB" id="A0A3R9ZG60"/>
<proteinExistence type="inferred from homology"/>
<comment type="miscellaneous">
    <text evidence="12">CTPSs have evolved a hybrid strategy for distinguishing between UTP and CTP. The overlapping regions of the product feedback inhibitory and substrate sites recognize a common feature in both compounds, the triphosphate moiety. To differentiate isosteric substrate and product pyrimidine rings, an additional pocket far from the expected kinase/ligase catalytic site, specifically recognizes the cytosine and ribose portions of the product inhibitor.</text>
</comment>
<gene>
    <name evidence="12" type="primary">pyrG</name>
    <name evidence="15" type="ORF">EIC27_04130</name>
</gene>
<dbReference type="Pfam" id="PF00117">
    <property type="entry name" value="GATase"/>
    <property type="match status" value="1"/>
</dbReference>
<evidence type="ECO:0000256" key="4">
    <source>
        <dbReference type="ARBA" id="ARBA00022723"/>
    </source>
</evidence>
<dbReference type="GO" id="GO:0019856">
    <property type="term" value="P:pyrimidine nucleobase biosynthetic process"/>
    <property type="evidence" value="ECO:0007669"/>
    <property type="project" value="TreeGrafter"/>
</dbReference>
<comment type="function">
    <text evidence="11 12">Catalyzes the ATP-dependent amination of UTP to CTP with either L-glutamine or ammonia as the source of nitrogen. Regulates intracellular CTP levels through interactions with the four ribonucleotide triphosphates.</text>
</comment>
<feature type="binding site" evidence="12">
    <location>
        <position position="13"/>
    </location>
    <ligand>
        <name>UTP</name>
        <dbReference type="ChEBI" id="CHEBI:46398"/>
    </ligand>
</feature>
<evidence type="ECO:0000256" key="6">
    <source>
        <dbReference type="ARBA" id="ARBA00022840"/>
    </source>
</evidence>
<evidence type="ECO:0000259" key="13">
    <source>
        <dbReference type="Pfam" id="PF00117"/>
    </source>
</evidence>
<keyword evidence="4 12" id="KW-0479">Metal-binding</keyword>
<feature type="domain" description="Glutamine amidotransferase" evidence="13">
    <location>
        <begin position="302"/>
        <end position="532"/>
    </location>
</feature>
<protein>
    <recommendedName>
        <fullName evidence="12">CTP synthase</fullName>
        <ecNumber evidence="12">6.3.4.2</ecNumber>
    </recommendedName>
    <alternativeName>
        <fullName evidence="12">Cytidine 5'-triphosphate synthase</fullName>
    </alternativeName>
    <alternativeName>
        <fullName evidence="12">Cytidine triphosphate synthetase</fullName>
        <shortName evidence="12">CTP synthetase</shortName>
        <shortName evidence="12">CTPS</shortName>
    </alternativeName>
    <alternativeName>
        <fullName evidence="12">UTP--ammonia ligase</fullName>
    </alternativeName>
</protein>
<dbReference type="InterPro" id="IPR017456">
    <property type="entry name" value="CTP_synthase_N"/>
</dbReference>
<dbReference type="FunFam" id="3.40.50.300:FF:000009">
    <property type="entry name" value="CTP synthase"/>
    <property type="match status" value="1"/>
</dbReference>
<feature type="region of interest" description="Amidoligase domain" evidence="12">
    <location>
        <begin position="1"/>
        <end position="265"/>
    </location>
</feature>
<dbReference type="EC" id="6.3.4.2" evidence="12"/>
<dbReference type="RefSeq" id="WP_126044874.1">
    <property type="nucleotide sequence ID" value="NZ_RXFM01000051.1"/>
</dbReference>
<dbReference type="InterPro" id="IPR029062">
    <property type="entry name" value="Class_I_gatase-like"/>
</dbReference>
<dbReference type="SUPFAM" id="SSF52540">
    <property type="entry name" value="P-loop containing nucleoside triphosphate hydrolases"/>
    <property type="match status" value="1"/>
</dbReference>
<evidence type="ECO:0000256" key="10">
    <source>
        <dbReference type="ARBA" id="ARBA00047781"/>
    </source>
</evidence>
<evidence type="ECO:0000256" key="1">
    <source>
        <dbReference type="ARBA" id="ARBA00005171"/>
    </source>
</evidence>
<organism evidence="15 16">
    <name type="scientific">Candidatus Aquarickettsia rohweri</name>
    <dbReference type="NCBI Taxonomy" id="2602574"/>
    <lineage>
        <taxon>Bacteria</taxon>
        <taxon>Pseudomonadati</taxon>
        <taxon>Pseudomonadota</taxon>
        <taxon>Alphaproteobacteria</taxon>
        <taxon>Rickettsiales</taxon>
        <taxon>Candidatus Midichloriaceae</taxon>
        <taxon>Candidatus Aquarickettsia</taxon>
    </lineage>
</organism>
<keyword evidence="7 12" id="KW-0460">Magnesium</keyword>
<feature type="binding site" evidence="12">
    <location>
        <position position="139"/>
    </location>
    <ligand>
        <name>Mg(2+)</name>
        <dbReference type="ChEBI" id="CHEBI:18420"/>
    </ligand>
</feature>
<accession>A0A3R9ZG60</accession>
<dbReference type="NCBIfam" id="TIGR00337">
    <property type="entry name" value="PyrG"/>
    <property type="match status" value="1"/>
</dbReference>
<dbReference type="GO" id="GO:0097268">
    <property type="term" value="C:cytoophidium"/>
    <property type="evidence" value="ECO:0007669"/>
    <property type="project" value="UniProtKB-ARBA"/>
</dbReference>
<keyword evidence="6 12" id="KW-0067">ATP-binding</keyword>
<keyword evidence="5 12" id="KW-0547">Nucleotide-binding</keyword>
<comment type="catalytic activity">
    <reaction evidence="12">
        <text>L-glutamine + H2O = L-glutamate + NH4(+)</text>
        <dbReference type="Rhea" id="RHEA:15889"/>
        <dbReference type="ChEBI" id="CHEBI:15377"/>
        <dbReference type="ChEBI" id="CHEBI:28938"/>
        <dbReference type="ChEBI" id="CHEBI:29985"/>
        <dbReference type="ChEBI" id="CHEBI:58359"/>
    </reaction>
</comment>
<feature type="binding site" evidence="12">
    <location>
        <position position="222"/>
    </location>
    <ligand>
        <name>CTP</name>
        <dbReference type="ChEBI" id="CHEBI:37563"/>
        <note>allosteric inhibitor</note>
    </ligand>
</feature>
<evidence type="ECO:0000256" key="7">
    <source>
        <dbReference type="ARBA" id="ARBA00022842"/>
    </source>
</evidence>
<feature type="binding site" evidence="12">
    <location>
        <position position="404"/>
    </location>
    <ligand>
        <name>L-glutamine</name>
        <dbReference type="ChEBI" id="CHEBI:58359"/>
    </ligand>
</feature>
<reference evidence="16" key="1">
    <citation type="submission" date="2018-11" db="EMBL/GenBank/DDBJ databases">
        <title>Phylogenetic, genomic, and biogeographic characterization of a novel and ubiquitous marine invertebrate-associated Rickettsiales parasite, Candidatus Marinoinvertebrata rohwerii, gen. nov., sp. nov.</title>
        <authorList>
            <person name="Klinges J.G."/>
            <person name="Rosales S.M."/>
            <person name="Mcminds R."/>
            <person name="Shaver E.C."/>
            <person name="Shantz A."/>
            <person name="Peters E.C."/>
            <person name="Burkepile D.E."/>
            <person name="Silliman B.R."/>
            <person name="Vega Thurber R.L."/>
        </authorList>
    </citation>
    <scope>NUCLEOTIDE SEQUENCE [LARGE SCALE GENOMIC DNA]</scope>
    <source>
        <strain evidence="16">a_cerv_44</strain>
    </source>
</reference>
<dbReference type="UniPathway" id="UPA00159">
    <property type="reaction ID" value="UER00277"/>
</dbReference>
<dbReference type="GO" id="GO:0044210">
    <property type="term" value="P:'de novo' CTP biosynthetic process"/>
    <property type="evidence" value="ECO:0007669"/>
    <property type="project" value="UniProtKB-UniRule"/>
</dbReference>
<feature type="binding site" evidence="12">
    <location>
        <begin position="186"/>
        <end position="191"/>
    </location>
    <ligand>
        <name>UTP</name>
        <dbReference type="ChEBI" id="CHEBI:46398"/>
    </ligand>
</feature>
<keyword evidence="16" id="KW-1185">Reference proteome</keyword>
<dbReference type="Gene3D" id="3.40.50.880">
    <property type="match status" value="1"/>
</dbReference>
<dbReference type="HAMAP" id="MF_01227">
    <property type="entry name" value="PyrG"/>
    <property type="match status" value="1"/>
</dbReference>
<dbReference type="FunFam" id="3.40.50.880:FF:000002">
    <property type="entry name" value="CTP synthase"/>
    <property type="match status" value="1"/>
</dbReference>
<dbReference type="PANTHER" id="PTHR11550:SF0">
    <property type="entry name" value="CTP SYNTHASE-RELATED"/>
    <property type="match status" value="1"/>
</dbReference>
<evidence type="ECO:0000259" key="14">
    <source>
        <dbReference type="Pfam" id="PF06418"/>
    </source>
</evidence>
<feature type="active site" evidence="12">
    <location>
        <position position="516"/>
    </location>
</feature>
<evidence type="ECO:0000256" key="8">
    <source>
        <dbReference type="ARBA" id="ARBA00022962"/>
    </source>
</evidence>
<feature type="binding site" evidence="12">
    <location>
        <position position="353"/>
    </location>
    <ligand>
        <name>L-glutamine</name>
        <dbReference type="ChEBI" id="CHEBI:58359"/>
    </ligand>
</feature>
<evidence type="ECO:0000256" key="3">
    <source>
        <dbReference type="ARBA" id="ARBA00022598"/>
    </source>
</evidence>
<evidence type="ECO:0000256" key="2">
    <source>
        <dbReference type="ARBA" id="ARBA00007533"/>
    </source>
</evidence>
<feature type="active site" description="Nucleophile; for glutamine hydrolysis" evidence="12">
    <location>
        <position position="380"/>
    </location>
</feature>
<feature type="binding site" evidence="12">
    <location>
        <position position="222"/>
    </location>
    <ligand>
        <name>UTP</name>
        <dbReference type="ChEBI" id="CHEBI:46398"/>
    </ligand>
</feature>
<dbReference type="CDD" id="cd03113">
    <property type="entry name" value="CTPS_N"/>
    <property type="match status" value="1"/>
</dbReference>
<dbReference type="InterPro" id="IPR033828">
    <property type="entry name" value="GATase1_CTP_Synthase"/>
</dbReference>
<keyword evidence="3 12" id="KW-0436">Ligase</keyword>
<dbReference type="GO" id="GO:0046872">
    <property type="term" value="F:metal ion binding"/>
    <property type="evidence" value="ECO:0007669"/>
    <property type="project" value="UniProtKB-KW"/>
</dbReference>
<feature type="binding site" evidence="12">
    <location>
        <position position="469"/>
    </location>
    <ligand>
        <name>L-glutamine</name>
        <dbReference type="ChEBI" id="CHEBI:58359"/>
    </ligand>
</feature>
<evidence type="ECO:0000256" key="12">
    <source>
        <dbReference type="HAMAP-Rule" id="MF_01227"/>
    </source>
</evidence>
<feature type="binding site" evidence="12">
    <location>
        <position position="71"/>
    </location>
    <ligand>
        <name>Mg(2+)</name>
        <dbReference type="ChEBI" id="CHEBI:18420"/>
    </ligand>
</feature>
<dbReference type="Gene3D" id="3.40.50.300">
    <property type="entry name" value="P-loop containing nucleotide triphosphate hydrolases"/>
    <property type="match status" value="1"/>
</dbReference>
<dbReference type="InterPro" id="IPR027417">
    <property type="entry name" value="P-loop_NTPase"/>
</dbReference>
<dbReference type="NCBIfam" id="NF003792">
    <property type="entry name" value="PRK05380.1"/>
    <property type="match status" value="1"/>
</dbReference>
<dbReference type="OrthoDB" id="9801107at2"/>
<dbReference type="InterPro" id="IPR017926">
    <property type="entry name" value="GATASE"/>
</dbReference>
<dbReference type="GO" id="GO:0042802">
    <property type="term" value="F:identical protein binding"/>
    <property type="evidence" value="ECO:0007669"/>
    <property type="project" value="TreeGrafter"/>
</dbReference>
<comment type="activity regulation">
    <text evidence="12">Allosterically activated by GTP, when glutamine is the substrate; GTP has no effect on the reaction when ammonia is the substrate. The allosteric effector GTP functions by stabilizing the protein conformation that binds the tetrahedral intermediate(s) formed during glutamine hydrolysis. Inhibited by the product CTP, via allosteric rather than competitive inhibition.</text>
</comment>
<evidence type="ECO:0000256" key="11">
    <source>
        <dbReference type="ARBA" id="ARBA00059148"/>
    </source>
</evidence>
<feature type="binding site" evidence="12">
    <location>
        <begin position="186"/>
        <end position="191"/>
    </location>
    <ligand>
        <name>CTP</name>
        <dbReference type="ChEBI" id="CHEBI:37563"/>
        <note>allosteric inhibitor</note>
    </ligand>
</feature>
<comment type="pathway">
    <text evidence="1 12">Pyrimidine metabolism; CTP biosynthesis via de novo pathway; CTP from UDP: step 2/2.</text>
</comment>
<sequence length="546" mass="62103">MTKFIFITGGVVSSLGKGISTSSIAALLQAHGYKIRIKKLDPYLNIDPGTMSPFQHGEVFVTDDGAETDLDIGHYERFTGISALKSDSITSGKIYSKLLLKERSGDYLGGTVQVIPHVTNLIKEFILKESELVDFLLCEIGGTVGDIEGLPYFEAIRQLGYDLGKDNVIYIHLTLIPYLKHASELKTKPTQHSVKELRSIGIQPDIILCRSEKKIPDNERKKIGLFCNLKEENVIPSQDLDCIYRIPLSYHHEGIDKQILEIMNMPYKDGVNLSKWQEIDKNNKLIKGKVRIAIVGKYHSYKDSYKSLIEAFKHAEIYHKHKVELIWIETSNLTQDNIADKFEQIDGIVIPGGFGKRGVEQKILAIKYARIHKIPFFGICLGMQLSVIEFARNVLNITDAHSSEFNLNCTPIFDLMSNQKKENNLENKSSKANIGGTLRLGKYTCILAKESNIYKIYDSEKIEERHRHRYEFNVKFKEIFINSGLALSGMSIDKKYVETIEVKDHPWFIGVQYHPEYKSKPFSPHPLFISFIYSAINGQKVNYVKS</sequence>
<dbReference type="GO" id="GO:0005829">
    <property type="term" value="C:cytosol"/>
    <property type="evidence" value="ECO:0007669"/>
    <property type="project" value="TreeGrafter"/>
</dbReference>
<dbReference type="GO" id="GO:0005524">
    <property type="term" value="F:ATP binding"/>
    <property type="evidence" value="ECO:0007669"/>
    <property type="project" value="UniProtKB-KW"/>
</dbReference>
<comment type="catalytic activity">
    <reaction evidence="12">
        <text>UTP + NH4(+) + ATP = CTP + ADP + phosphate + 2 H(+)</text>
        <dbReference type="Rhea" id="RHEA:16597"/>
        <dbReference type="ChEBI" id="CHEBI:15378"/>
        <dbReference type="ChEBI" id="CHEBI:28938"/>
        <dbReference type="ChEBI" id="CHEBI:30616"/>
        <dbReference type="ChEBI" id="CHEBI:37563"/>
        <dbReference type="ChEBI" id="CHEBI:43474"/>
        <dbReference type="ChEBI" id="CHEBI:46398"/>
        <dbReference type="ChEBI" id="CHEBI:456216"/>
    </reaction>
</comment>
<feature type="active site" evidence="12">
    <location>
        <position position="514"/>
    </location>
</feature>
<evidence type="ECO:0000256" key="9">
    <source>
        <dbReference type="ARBA" id="ARBA00022975"/>
    </source>
</evidence>
<dbReference type="Proteomes" id="UP000279470">
    <property type="component" value="Unassembled WGS sequence"/>
</dbReference>
<feature type="binding site" evidence="12">
    <location>
        <begin position="381"/>
        <end position="384"/>
    </location>
    <ligand>
        <name>L-glutamine</name>
        <dbReference type="ChEBI" id="CHEBI:58359"/>
    </ligand>
</feature>
<feature type="binding site" evidence="12">
    <location>
        <position position="240"/>
    </location>
    <ligand>
        <name>ATP</name>
        <dbReference type="ChEBI" id="CHEBI:30616"/>
    </ligand>
</feature>
<comment type="caution">
    <text evidence="12">Lacks conserved residue(s) required for the propagation of feature annotation.</text>
</comment>
<dbReference type="PROSITE" id="PS51273">
    <property type="entry name" value="GATASE_TYPE_1"/>
    <property type="match status" value="1"/>
</dbReference>
<evidence type="ECO:0000313" key="15">
    <source>
        <dbReference type="EMBL" id="RST65608.1"/>
    </source>
</evidence>
<feature type="binding site" evidence="12">
    <location>
        <position position="13"/>
    </location>
    <ligand>
        <name>CTP</name>
        <dbReference type="ChEBI" id="CHEBI:37563"/>
        <note>allosteric inhibitor</note>
    </ligand>
</feature>
<dbReference type="GO" id="GO:0004359">
    <property type="term" value="F:glutaminase activity"/>
    <property type="evidence" value="ECO:0007669"/>
    <property type="project" value="RHEA"/>
</dbReference>
<dbReference type="CDD" id="cd01746">
    <property type="entry name" value="GATase1_CTP_Synthase"/>
    <property type="match status" value="1"/>
</dbReference>
<feature type="binding site" evidence="12">
    <location>
        <begin position="14"/>
        <end position="19"/>
    </location>
    <ligand>
        <name>ATP</name>
        <dbReference type="ChEBI" id="CHEBI:30616"/>
    </ligand>
</feature>
<dbReference type="SUPFAM" id="SSF52317">
    <property type="entry name" value="Class I glutamine amidotransferase-like"/>
    <property type="match status" value="1"/>
</dbReference>
<dbReference type="Pfam" id="PF06418">
    <property type="entry name" value="CTP_synth_N"/>
    <property type="match status" value="1"/>
</dbReference>
<name>A0A3R9ZG60_9RICK</name>
<dbReference type="EMBL" id="RXFM01000051">
    <property type="protein sequence ID" value="RST65608.1"/>
    <property type="molecule type" value="Genomic_DNA"/>
</dbReference>
<comment type="subunit">
    <text evidence="12">Homotetramer.</text>
</comment>